<name>A0A8F8PQX1_9VIRU</name>
<feature type="region of interest" description="Disordered" evidence="1">
    <location>
        <begin position="221"/>
        <end position="254"/>
    </location>
</feature>
<gene>
    <name evidence="2" type="ORF">KOM_12_265</name>
</gene>
<protein>
    <submittedName>
        <fullName evidence="2">Uncharacterized protein</fullName>
    </submittedName>
</protein>
<feature type="compositionally biased region" description="Acidic residues" evidence="1">
    <location>
        <begin position="237"/>
        <end position="254"/>
    </location>
</feature>
<organism evidence="2">
    <name type="scientific">Clandestinovirus</name>
    <dbReference type="NCBI Taxonomy" id="2831644"/>
    <lineage>
        <taxon>Viruses</taxon>
    </lineage>
</organism>
<reference evidence="2" key="1">
    <citation type="submission" date="2021-06" db="EMBL/GenBank/DDBJ databases">
        <authorList>
            <person name="Rolland C."/>
        </authorList>
    </citation>
    <scope>NUCLEOTIDE SEQUENCE</scope>
    <source>
        <strain evidence="2">347.936635</strain>
    </source>
</reference>
<dbReference type="EMBL" id="MZ420154">
    <property type="protein sequence ID" value="QYA18534.1"/>
    <property type="molecule type" value="Genomic_DNA"/>
</dbReference>
<evidence type="ECO:0000256" key="1">
    <source>
        <dbReference type="SAM" id="MobiDB-lite"/>
    </source>
</evidence>
<accession>A0A8F8PQX1</accession>
<proteinExistence type="predicted"/>
<evidence type="ECO:0000313" key="2">
    <source>
        <dbReference type="EMBL" id="QYA18534.1"/>
    </source>
</evidence>
<sequence length="254" mass="29112">MSQVVRKIANHPMAALTIGVSIGTLLGVALCNYKPDRYENHQVLQQVVPKNVIDHRKDGVKPFQYYTLNVADENNKAVYQGNVLTLWNYPAHYVVVGNHGFELWKKDDLERSIQSMEFPMIRKTSVDGTTVAVPYFIHPPIKRCIRDVDIRGWDGKFFVCSLEFGKPAYNWIVDKSVNGGKVVRERPLELKFVDSDGQLRIATITGMYDHAQDFPSIELMNAQSQSQQQQSQKRDDDDSDYEDDMPEDEGYDDY</sequence>